<gene>
    <name evidence="1" type="ORF">J2D77_13680</name>
</gene>
<proteinExistence type="predicted"/>
<reference evidence="1" key="1">
    <citation type="submission" date="2021-03" db="EMBL/GenBank/DDBJ databases">
        <title>The complete genome sequence of Acetobacter sp. TBRC 12339.</title>
        <authorList>
            <person name="Charoenyingcharoen P."/>
            <person name="Yukphan P."/>
        </authorList>
    </citation>
    <scope>NUCLEOTIDE SEQUENCE</scope>
    <source>
        <strain evidence="1">TBRC 12339</strain>
    </source>
</reference>
<evidence type="ECO:0000313" key="1">
    <source>
        <dbReference type="EMBL" id="MBO1326200.1"/>
    </source>
</evidence>
<name>A0A939KNY7_9PROT</name>
<comment type="caution">
    <text evidence="1">The sequence shown here is derived from an EMBL/GenBank/DDBJ whole genome shotgun (WGS) entry which is preliminary data.</text>
</comment>
<sequence length="205" mass="22574">MAHLILQACLATRMHTRDGSYTITELMSDWYPGQEIIATRLDQIAGEVAQYGARVAAERPHQSFAIVITVPRGQRRPAGFDAAYRSGKLGTDTWLREIIRKPEPCADDYGVASWGTKTTPFQFDGCAPLWPEVTPDPFTDPADGCMGLHGWLRATDARVRKLRPAVASVLEVASLEALRAAYAERRHPMITAQDALRASPQEIAA</sequence>
<dbReference type="AlphaFoldDB" id="A0A939KNY7"/>
<organism evidence="1 2">
    <name type="scientific">Acetobacter garciniae</name>
    <dbReference type="NCBI Taxonomy" id="2817435"/>
    <lineage>
        <taxon>Bacteria</taxon>
        <taxon>Pseudomonadati</taxon>
        <taxon>Pseudomonadota</taxon>
        <taxon>Alphaproteobacteria</taxon>
        <taxon>Acetobacterales</taxon>
        <taxon>Acetobacteraceae</taxon>
        <taxon>Acetobacter</taxon>
    </lineage>
</organism>
<keyword evidence="2" id="KW-1185">Reference proteome</keyword>
<dbReference type="Proteomes" id="UP000664073">
    <property type="component" value="Unassembled WGS sequence"/>
</dbReference>
<dbReference type="RefSeq" id="WP_207846890.1">
    <property type="nucleotide sequence ID" value="NZ_JAFVMH010000008.1"/>
</dbReference>
<protein>
    <submittedName>
        <fullName evidence="1">Uncharacterized protein</fullName>
    </submittedName>
</protein>
<dbReference type="EMBL" id="JAFVMH010000008">
    <property type="protein sequence ID" value="MBO1326200.1"/>
    <property type="molecule type" value="Genomic_DNA"/>
</dbReference>
<accession>A0A939KNY7</accession>
<evidence type="ECO:0000313" key="2">
    <source>
        <dbReference type="Proteomes" id="UP000664073"/>
    </source>
</evidence>